<feature type="signal peptide" evidence="2">
    <location>
        <begin position="1"/>
        <end position="30"/>
    </location>
</feature>
<reference evidence="3 4" key="1">
    <citation type="submission" date="2020-08" db="EMBL/GenBank/DDBJ databases">
        <title>Sequencing the genomes of 1000 actinobacteria strains.</title>
        <authorList>
            <person name="Klenk H.-P."/>
        </authorList>
    </citation>
    <scope>NUCLEOTIDE SEQUENCE [LARGE SCALE GENOMIC DNA]</scope>
    <source>
        <strain evidence="3 4">DSM 28238</strain>
    </source>
</reference>
<dbReference type="AlphaFoldDB" id="A0A7W5XPT1"/>
<protein>
    <submittedName>
        <fullName evidence="3">Uncharacterized protein</fullName>
    </submittedName>
</protein>
<dbReference type="RefSeq" id="WP_183358754.1">
    <property type="nucleotide sequence ID" value="NZ_BAABKR010000001.1"/>
</dbReference>
<dbReference type="EMBL" id="JACIBT010000015">
    <property type="protein sequence ID" value="MBB3668347.1"/>
    <property type="molecule type" value="Genomic_DNA"/>
</dbReference>
<comment type="caution">
    <text evidence="3">The sequence shown here is derived from an EMBL/GenBank/DDBJ whole genome shotgun (WGS) entry which is preliminary data.</text>
</comment>
<name>A0A7W5XPT1_9MICC</name>
<feature type="region of interest" description="Disordered" evidence="1">
    <location>
        <begin position="25"/>
        <end position="75"/>
    </location>
</feature>
<accession>A0A7W5XPT1</accession>
<feature type="chain" id="PRO_5031356570" evidence="2">
    <location>
        <begin position="31"/>
        <end position="173"/>
    </location>
</feature>
<keyword evidence="4" id="KW-1185">Reference proteome</keyword>
<gene>
    <name evidence="3" type="ORF">FHX47_001982</name>
</gene>
<feature type="compositionally biased region" description="Polar residues" evidence="1">
    <location>
        <begin position="46"/>
        <end position="55"/>
    </location>
</feature>
<evidence type="ECO:0000256" key="2">
    <source>
        <dbReference type="SAM" id="SignalP"/>
    </source>
</evidence>
<dbReference type="PROSITE" id="PS51257">
    <property type="entry name" value="PROKAR_LIPOPROTEIN"/>
    <property type="match status" value="1"/>
</dbReference>
<organism evidence="3 4">
    <name type="scientific">Garicola koreensis</name>
    <dbReference type="NCBI Taxonomy" id="1262554"/>
    <lineage>
        <taxon>Bacteria</taxon>
        <taxon>Bacillati</taxon>
        <taxon>Actinomycetota</taxon>
        <taxon>Actinomycetes</taxon>
        <taxon>Micrococcales</taxon>
        <taxon>Micrococcaceae</taxon>
        <taxon>Garicola</taxon>
    </lineage>
</organism>
<keyword evidence="2" id="KW-0732">Signal</keyword>
<evidence type="ECO:0000313" key="4">
    <source>
        <dbReference type="Proteomes" id="UP000547528"/>
    </source>
</evidence>
<sequence length="173" mass="18575">MRLWHQFGSPAAVVACLAALTACGSGGDDAADGRADSPEAPEDQVTAPQTSTSTPMPDPPQSGESPEVEMPRQDAELVEDMVRENSVGWEDYEVVSETELRFLTTSGNQACYGQRYEVQETQEEVAVAIIIGNRPDGGAICTQEAILIAVPVELDEPLGDRDVVELEDPELND</sequence>
<proteinExistence type="predicted"/>
<evidence type="ECO:0000313" key="3">
    <source>
        <dbReference type="EMBL" id="MBB3668347.1"/>
    </source>
</evidence>
<dbReference type="Proteomes" id="UP000547528">
    <property type="component" value="Unassembled WGS sequence"/>
</dbReference>
<evidence type="ECO:0000256" key="1">
    <source>
        <dbReference type="SAM" id="MobiDB-lite"/>
    </source>
</evidence>